<evidence type="ECO:0000313" key="2">
    <source>
        <dbReference type="EMBL" id="MBS0124212.1"/>
    </source>
</evidence>
<dbReference type="Proteomes" id="UP000681356">
    <property type="component" value="Unassembled WGS sequence"/>
</dbReference>
<protein>
    <submittedName>
        <fullName evidence="2">OpgC domain-containing protein</fullName>
    </submittedName>
</protein>
<dbReference type="AlphaFoldDB" id="A0A8J7WCH8"/>
<sequence>MSDAQADSQERPKAPAHLPLVDGIRGYLIFAMTVGHVVAITGVGALSFLTHKPFAVFLTGEGFMAVSGFMTGYILSFRLARRGVLSSLGWGLQRAGRIVAHYIVVFALCLLPALVLPLAGSTASVLLHGRESIGLDDIALFLTGFYRPAFFDILYLYVVYIAIAPVFVLMFQSRLRHVALGLSVLAWLFARYGFTQRAFEALFAQVPGARIEEGGSFHIFAWQMIFFFGVALGALYARDAEALRGFVRNTPPGVLRLMLTLLAVFGVVGLLSASGLAPLGLRYLRDYLTVALLPLMNFVLAVFVLACLLMTPRLANSRVARAVRGLFGLRVLRTIGAVTLQSFSASIVISYWIAYTVPAGSESTPAFALGLLGLCMAVVYGVSVLVNRHQSARKAARRRDGGRGDVPA</sequence>
<dbReference type="PANTHER" id="PTHR38592:SF3">
    <property type="entry name" value="BLL4819 PROTEIN"/>
    <property type="match status" value="1"/>
</dbReference>
<reference evidence="2" key="1">
    <citation type="submission" date="2021-04" db="EMBL/GenBank/DDBJ databases">
        <authorList>
            <person name="Yoon J."/>
        </authorList>
    </citation>
    <scope>NUCLEOTIDE SEQUENCE</scope>
    <source>
        <strain evidence="2">KMU-90</strain>
    </source>
</reference>
<feature type="transmembrane region" description="Helical" evidence="1">
    <location>
        <begin position="331"/>
        <end position="354"/>
    </location>
</feature>
<feature type="transmembrane region" description="Helical" evidence="1">
    <location>
        <begin position="54"/>
        <end position="77"/>
    </location>
</feature>
<dbReference type="RefSeq" id="WP_212536173.1">
    <property type="nucleotide sequence ID" value="NZ_JAGTUU010000003.1"/>
</dbReference>
<feature type="transmembrane region" description="Helical" evidence="1">
    <location>
        <begin position="153"/>
        <end position="171"/>
    </location>
</feature>
<dbReference type="Pfam" id="PF10129">
    <property type="entry name" value="OpgC_C"/>
    <property type="match status" value="1"/>
</dbReference>
<keyword evidence="1" id="KW-0812">Transmembrane</keyword>
<evidence type="ECO:0000313" key="3">
    <source>
        <dbReference type="Proteomes" id="UP000681356"/>
    </source>
</evidence>
<accession>A0A8J7WCH8</accession>
<keyword evidence="3" id="KW-1185">Reference proteome</keyword>
<dbReference type="PANTHER" id="PTHR38592">
    <property type="entry name" value="BLL4819 PROTEIN"/>
    <property type="match status" value="1"/>
</dbReference>
<comment type="caution">
    <text evidence="2">The sequence shown here is derived from an EMBL/GenBank/DDBJ whole genome shotgun (WGS) entry which is preliminary data.</text>
</comment>
<feature type="transmembrane region" description="Helical" evidence="1">
    <location>
        <begin position="366"/>
        <end position="387"/>
    </location>
</feature>
<feature type="transmembrane region" description="Helical" evidence="1">
    <location>
        <begin position="27"/>
        <end position="48"/>
    </location>
</feature>
<dbReference type="InterPro" id="IPR014550">
    <property type="entry name" value="UCP028704_OpgC"/>
</dbReference>
<feature type="transmembrane region" description="Helical" evidence="1">
    <location>
        <begin position="98"/>
        <end position="119"/>
    </location>
</feature>
<proteinExistence type="predicted"/>
<feature type="transmembrane region" description="Helical" evidence="1">
    <location>
        <begin position="257"/>
        <end position="281"/>
    </location>
</feature>
<feature type="transmembrane region" description="Helical" evidence="1">
    <location>
        <begin position="219"/>
        <end position="237"/>
    </location>
</feature>
<evidence type="ECO:0000256" key="1">
    <source>
        <dbReference type="SAM" id="Phobius"/>
    </source>
</evidence>
<keyword evidence="1" id="KW-1133">Transmembrane helix</keyword>
<feature type="transmembrane region" description="Helical" evidence="1">
    <location>
        <begin position="287"/>
        <end position="310"/>
    </location>
</feature>
<name>A0A8J7WCH8_9RHOB</name>
<dbReference type="EMBL" id="JAGTUU010000003">
    <property type="protein sequence ID" value="MBS0124212.1"/>
    <property type="molecule type" value="Genomic_DNA"/>
</dbReference>
<keyword evidence="1" id="KW-0472">Membrane</keyword>
<organism evidence="2 3">
    <name type="scientific">Thetidibacter halocola</name>
    <dbReference type="NCBI Taxonomy" id="2827239"/>
    <lineage>
        <taxon>Bacteria</taxon>
        <taxon>Pseudomonadati</taxon>
        <taxon>Pseudomonadota</taxon>
        <taxon>Alphaproteobacteria</taxon>
        <taxon>Rhodobacterales</taxon>
        <taxon>Roseobacteraceae</taxon>
        <taxon>Thetidibacter</taxon>
    </lineage>
</organism>
<gene>
    <name evidence="2" type="primary">opgC</name>
    <name evidence="2" type="ORF">KB874_08690</name>
</gene>
<feature type="transmembrane region" description="Helical" evidence="1">
    <location>
        <begin position="178"/>
        <end position="199"/>
    </location>
</feature>